<proteinExistence type="predicted"/>
<name>A0A8S5QWG7_9CAUD</name>
<dbReference type="InterPro" id="IPR007731">
    <property type="entry name" value="DUF669"/>
</dbReference>
<dbReference type="EMBL" id="BK015753">
    <property type="protein sequence ID" value="DAE23400.1"/>
    <property type="molecule type" value="Genomic_DNA"/>
</dbReference>
<accession>A0A8S5QWG7</accession>
<protein>
    <recommendedName>
        <fullName evidence="2">DUF669 domain-containing protein</fullName>
    </recommendedName>
</protein>
<dbReference type="Pfam" id="PF05037">
    <property type="entry name" value="DUF669"/>
    <property type="match status" value="1"/>
</dbReference>
<reference evidence="1" key="1">
    <citation type="journal article" date="2021" name="Proc. Natl. Acad. Sci. U.S.A.">
        <title>A Catalog of Tens of Thousands of Viruses from Human Metagenomes Reveals Hidden Associations with Chronic Diseases.</title>
        <authorList>
            <person name="Tisza M.J."/>
            <person name="Buck C.B."/>
        </authorList>
    </citation>
    <scope>NUCLEOTIDE SEQUENCE</scope>
    <source>
        <strain evidence="1">CtcuE16</strain>
    </source>
</reference>
<evidence type="ECO:0000313" key="1">
    <source>
        <dbReference type="EMBL" id="DAE23400.1"/>
    </source>
</evidence>
<sequence>MNFTTNYDNVGTGSDLIPEGEYECVVRTAALNSTGKGTPYFDVRLVIRNDVSQKFSNRYIFHSLWKKKEPSEADMQVDGFSFAQIMALAKAAQLPAGKSYAGLNEMGKDLIGQPVRVTIEHSTNPNNGQTNERVKYVNESKYPDCRHVYKEAAPAAGSQTYAQKPQAQFASAAVPTAVTAADLSDFEEVISDSDLPF</sequence>
<evidence type="ECO:0008006" key="2">
    <source>
        <dbReference type="Google" id="ProtNLM"/>
    </source>
</evidence>
<organism evidence="1">
    <name type="scientific">Siphoviridae sp. ctcuE16</name>
    <dbReference type="NCBI Taxonomy" id="2826397"/>
    <lineage>
        <taxon>Viruses</taxon>
        <taxon>Duplodnaviria</taxon>
        <taxon>Heunggongvirae</taxon>
        <taxon>Uroviricota</taxon>
        <taxon>Caudoviricetes</taxon>
    </lineage>
</organism>